<keyword evidence="8" id="KW-1185">Reference proteome</keyword>
<proteinExistence type="inferred from homology"/>
<comment type="subunit">
    <text evidence="7">Component of the dolichol-phosphate mannose (DPM) synthase complex.</text>
</comment>
<dbReference type="WBParaSite" id="SMUV_0000659401-mRNA-1">
    <property type="protein sequence ID" value="SMUV_0000659401-mRNA-1"/>
    <property type="gene ID" value="SMUV_0000659401"/>
</dbReference>
<keyword evidence="5 7" id="KW-1133">Transmembrane helix</keyword>
<keyword evidence="6 7" id="KW-0472">Membrane</keyword>
<evidence type="ECO:0000313" key="9">
    <source>
        <dbReference type="WBParaSite" id="SMUV_0000659401-mRNA-1"/>
    </source>
</evidence>
<evidence type="ECO:0000256" key="5">
    <source>
        <dbReference type="ARBA" id="ARBA00022989"/>
    </source>
</evidence>
<feature type="transmembrane region" description="Helical" evidence="7">
    <location>
        <begin position="6"/>
        <end position="22"/>
    </location>
</feature>
<comment type="subcellular location">
    <subcellularLocation>
        <location evidence="1 7">Endoplasmic reticulum membrane</location>
        <topology evidence="1 7">Multi-pass membrane protein</topology>
    </subcellularLocation>
</comment>
<dbReference type="InterPro" id="IPR013174">
    <property type="entry name" value="DPM3"/>
</dbReference>
<organism evidence="8 9">
    <name type="scientific">Syphacia muris</name>
    <dbReference type="NCBI Taxonomy" id="451379"/>
    <lineage>
        <taxon>Eukaryota</taxon>
        <taxon>Metazoa</taxon>
        <taxon>Ecdysozoa</taxon>
        <taxon>Nematoda</taxon>
        <taxon>Chromadorea</taxon>
        <taxon>Rhabditida</taxon>
        <taxon>Spirurina</taxon>
        <taxon>Oxyuridomorpha</taxon>
        <taxon>Oxyuroidea</taxon>
        <taxon>Oxyuridae</taxon>
        <taxon>Syphacia</taxon>
    </lineage>
</organism>
<feature type="transmembrane region" description="Helical" evidence="7">
    <location>
        <begin position="34"/>
        <end position="52"/>
    </location>
</feature>
<dbReference type="AlphaFoldDB" id="A0A0N5APL2"/>
<dbReference type="Pfam" id="PF08285">
    <property type="entry name" value="DPM3"/>
    <property type="match status" value="1"/>
</dbReference>
<evidence type="ECO:0000313" key="8">
    <source>
        <dbReference type="Proteomes" id="UP000046393"/>
    </source>
</evidence>
<comment type="similarity">
    <text evidence="2 7">Belongs to the DPM3 family.</text>
</comment>
<comment type="pathway">
    <text evidence="7">Protein modification; protein glycosylation.</text>
</comment>
<evidence type="ECO:0000256" key="1">
    <source>
        <dbReference type="ARBA" id="ARBA00004477"/>
    </source>
</evidence>
<evidence type="ECO:0000256" key="6">
    <source>
        <dbReference type="ARBA" id="ARBA00023136"/>
    </source>
</evidence>
<reference evidence="9" key="1">
    <citation type="submission" date="2017-02" db="UniProtKB">
        <authorList>
            <consortium name="WormBaseParasite"/>
        </authorList>
    </citation>
    <scope>IDENTIFICATION</scope>
</reference>
<dbReference type="GO" id="GO:0005789">
    <property type="term" value="C:endoplasmic reticulum membrane"/>
    <property type="evidence" value="ECO:0007669"/>
    <property type="project" value="UniProtKB-SubCell"/>
</dbReference>
<evidence type="ECO:0000256" key="7">
    <source>
        <dbReference type="RuleBase" id="RU365085"/>
    </source>
</evidence>
<evidence type="ECO:0000256" key="2">
    <source>
        <dbReference type="ARBA" id="ARBA00010430"/>
    </source>
</evidence>
<dbReference type="Proteomes" id="UP000046393">
    <property type="component" value="Unplaced"/>
</dbReference>
<dbReference type="UniPathway" id="UPA00378"/>
<evidence type="ECO:0000256" key="3">
    <source>
        <dbReference type="ARBA" id="ARBA00022692"/>
    </source>
</evidence>
<comment type="function">
    <text evidence="7">Stabilizer subunit of the dolichol-phosphate mannose (DPM) synthase complex; tethers catalytic subunit to the ER.</text>
</comment>
<evidence type="ECO:0000256" key="4">
    <source>
        <dbReference type="ARBA" id="ARBA00022824"/>
    </source>
</evidence>
<keyword evidence="4 7" id="KW-0256">Endoplasmic reticulum</keyword>
<keyword evidence="3 7" id="KW-0812">Transmembrane</keyword>
<name>A0A0N5APL2_9BILA</name>
<accession>A0A0N5APL2</accession>
<protein>
    <recommendedName>
        <fullName evidence="7">Dolichol-phosphate mannosyltransferase subunit 3</fullName>
    </recommendedName>
</protein>
<sequence length="83" mass="9752">MTRFANFAIVFLNCGLLYYILLEDWFPFCRTYHQLILFIYALISIVHGVVTFNDCPNAYTELKNDIEEANEALHKCVHLSDYL</sequence>